<keyword evidence="1" id="KW-0328">Glycosyltransferase</keyword>
<dbReference type="STRING" id="8081.ENSPREP00000008097"/>
<dbReference type="InterPro" id="IPR000312">
    <property type="entry name" value="Glycosyl_Trfase_fam3"/>
</dbReference>
<dbReference type="GeneTree" id="ENSGT00390000009250"/>
<evidence type="ECO:0000256" key="1">
    <source>
        <dbReference type="ARBA" id="ARBA00022676"/>
    </source>
</evidence>
<feature type="domain" description="Glycosyl transferase family 3" evidence="3">
    <location>
        <begin position="80"/>
        <end position="143"/>
    </location>
</feature>
<keyword evidence="6" id="KW-1185">Reference proteome</keyword>
<dbReference type="GO" id="GO:0016763">
    <property type="term" value="F:pentosyltransferase activity"/>
    <property type="evidence" value="ECO:0007669"/>
    <property type="project" value="UniProtKB-ARBA"/>
</dbReference>
<dbReference type="Pfam" id="PF00591">
    <property type="entry name" value="Glycos_transf_3"/>
    <property type="match status" value="1"/>
</dbReference>
<dbReference type="Ensembl" id="ENSPRET00000008190.1">
    <property type="protein sequence ID" value="ENSPREP00000008097.1"/>
    <property type="gene ID" value="ENSPREG00000005537.1"/>
</dbReference>
<dbReference type="Proteomes" id="UP000242638">
    <property type="component" value="Unassembled WGS sequence"/>
</dbReference>
<dbReference type="GO" id="GO:0006206">
    <property type="term" value="P:pyrimidine nucleobase metabolic process"/>
    <property type="evidence" value="ECO:0007669"/>
    <property type="project" value="InterPro"/>
</dbReference>
<accession>A0A3P9NEY5</accession>
<evidence type="ECO:0000259" key="4">
    <source>
        <dbReference type="Pfam" id="PF02885"/>
    </source>
</evidence>
<dbReference type="PROSITE" id="PS00647">
    <property type="entry name" value="THYMID_PHOSPHORYLASE"/>
    <property type="match status" value="1"/>
</dbReference>
<dbReference type="SUPFAM" id="SSF47648">
    <property type="entry name" value="Nucleoside phosphorylase/phosphoribosyltransferase N-terminal domain"/>
    <property type="match status" value="1"/>
</dbReference>
<reference evidence="5" key="3">
    <citation type="submission" date="2025-09" db="UniProtKB">
        <authorList>
            <consortium name="Ensembl"/>
        </authorList>
    </citation>
    <scope>IDENTIFICATION</scope>
    <source>
        <strain evidence="5">Guanapo</strain>
    </source>
</reference>
<name>A0A3P9NEY5_POERE</name>
<dbReference type="GO" id="GO:0005829">
    <property type="term" value="C:cytosol"/>
    <property type="evidence" value="ECO:0007669"/>
    <property type="project" value="TreeGrafter"/>
</dbReference>
<dbReference type="InterPro" id="IPR017872">
    <property type="entry name" value="Pyrmidine_PPase_CS"/>
</dbReference>
<dbReference type="OMA" id="MRWPDDW"/>
<keyword evidence="2" id="KW-0808">Transferase</keyword>
<dbReference type="Pfam" id="PF02885">
    <property type="entry name" value="Glycos_trans_3N"/>
    <property type="match status" value="1"/>
</dbReference>
<dbReference type="InterPro" id="IPR017459">
    <property type="entry name" value="Glycosyl_Trfase_fam3_N_dom"/>
</dbReference>
<evidence type="ECO:0000256" key="2">
    <source>
        <dbReference type="ARBA" id="ARBA00022679"/>
    </source>
</evidence>
<dbReference type="GO" id="GO:0004645">
    <property type="term" value="F:1,4-alpha-oligoglucan phosphorylase activity"/>
    <property type="evidence" value="ECO:0007669"/>
    <property type="project" value="InterPro"/>
</dbReference>
<dbReference type="InterPro" id="IPR036320">
    <property type="entry name" value="Glycosyl_Trfase_fam3_N_dom_sf"/>
</dbReference>
<dbReference type="SUPFAM" id="SSF52418">
    <property type="entry name" value="Nucleoside phosphorylase/phosphoribosyltransferase catalytic domain"/>
    <property type="match status" value="1"/>
</dbReference>
<dbReference type="FunFam" id="1.20.970.10:FF:000011">
    <property type="entry name" value="Thymidine phosphorylase"/>
    <property type="match status" value="1"/>
</dbReference>
<evidence type="ECO:0000313" key="5">
    <source>
        <dbReference type="Ensembl" id="ENSPREP00000008097.1"/>
    </source>
</evidence>
<dbReference type="InterPro" id="IPR035902">
    <property type="entry name" value="Nuc_phospho_transferase"/>
</dbReference>
<dbReference type="PANTHER" id="PTHR10515:SF0">
    <property type="entry name" value="THYMIDINE PHOSPHORYLASE"/>
    <property type="match status" value="1"/>
</dbReference>
<dbReference type="PANTHER" id="PTHR10515">
    <property type="entry name" value="THYMIDINE PHOSPHORYLASE"/>
    <property type="match status" value="1"/>
</dbReference>
<protein>
    <submittedName>
        <fullName evidence="5">Thymidine phosphorylase</fullName>
    </submittedName>
</protein>
<proteinExistence type="predicted"/>
<dbReference type="AlphaFoldDB" id="A0A3P9NEY5"/>
<reference evidence="6" key="1">
    <citation type="submission" date="2013-11" db="EMBL/GenBank/DDBJ databases">
        <title>The genomic landscape of the Guanapo guppy.</title>
        <authorList>
            <person name="Kuenstner A."/>
            <person name="Dreyer C."/>
        </authorList>
    </citation>
    <scope>NUCLEOTIDE SEQUENCE</scope>
    <source>
        <strain evidence="6">Guanapo</strain>
    </source>
</reference>
<evidence type="ECO:0000313" key="6">
    <source>
        <dbReference type="Proteomes" id="UP000242638"/>
    </source>
</evidence>
<organism evidence="5 6">
    <name type="scientific">Poecilia reticulata</name>
    <name type="common">Guppy</name>
    <name type="synonym">Acanthophacelus reticulatus</name>
    <dbReference type="NCBI Taxonomy" id="8081"/>
    <lineage>
        <taxon>Eukaryota</taxon>
        <taxon>Metazoa</taxon>
        <taxon>Chordata</taxon>
        <taxon>Craniata</taxon>
        <taxon>Vertebrata</taxon>
        <taxon>Euteleostomi</taxon>
        <taxon>Actinopterygii</taxon>
        <taxon>Neopterygii</taxon>
        <taxon>Teleostei</taxon>
        <taxon>Neoteleostei</taxon>
        <taxon>Acanthomorphata</taxon>
        <taxon>Ovalentaria</taxon>
        <taxon>Atherinomorphae</taxon>
        <taxon>Cyprinodontiformes</taxon>
        <taxon>Poeciliidae</taxon>
        <taxon>Poeciliinae</taxon>
        <taxon>Poecilia</taxon>
    </lineage>
</organism>
<sequence>MLSIVDLIRKKRDGGQLTDEEIKFFIESVTTKRMQDCQIGAMLMAIWQRGMEAAEIRTLTRGMMVSGEVMRWPDGWKRLMVDKHSTGGVGDKVSLVLAPALAACGCKVPMISGRGLAHTGGTLDKLESIPGFNVQQSADQVRRTRLFLQM</sequence>
<dbReference type="Gene3D" id="1.20.970.10">
    <property type="entry name" value="Transferase, Pyrimidine Nucleoside Phosphorylase, Chain C"/>
    <property type="match status" value="1"/>
</dbReference>
<dbReference type="InterPro" id="IPR000053">
    <property type="entry name" value="Thymidine/pyrmidine_PPase"/>
</dbReference>
<feature type="domain" description="Glycosyl transferase family 3 N-terminal" evidence="4">
    <location>
        <begin position="6"/>
        <end position="66"/>
    </location>
</feature>
<dbReference type="FunFam" id="3.40.1030.10:FF:000012">
    <property type="entry name" value="Thymidine phosphorylase"/>
    <property type="match status" value="1"/>
</dbReference>
<evidence type="ECO:0000259" key="3">
    <source>
        <dbReference type="Pfam" id="PF00591"/>
    </source>
</evidence>
<dbReference type="Gene3D" id="3.40.1030.10">
    <property type="entry name" value="Nucleoside phosphorylase/phosphoribosyltransferase catalytic domain"/>
    <property type="match status" value="1"/>
</dbReference>
<reference evidence="5" key="2">
    <citation type="submission" date="2025-08" db="UniProtKB">
        <authorList>
            <consortium name="Ensembl"/>
        </authorList>
    </citation>
    <scope>IDENTIFICATION</scope>
    <source>
        <strain evidence="5">Guanapo</strain>
    </source>
</reference>